<evidence type="ECO:0008006" key="2">
    <source>
        <dbReference type="Google" id="ProtNLM"/>
    </source>
</evidence>
<name>A0A3B0RUY1_9ZZZZ</name>
<dbReference type="Pfam" id="PF07310">
    <property type="entry name" value="PAS_5"/>
    <property type="match status" value="1"/>
</dbReference>
<dbReference type="AlphaFoldDB" id="A0A3B0RUY1"/>
<dbReference type="InterPro" id="IPR009922">
    <property type="entry name" value="DUF1457"/>
</dbReference>
<dbReference type="EMBL" id="UOED01000116">
    <property type="protein sequence ID" value="VAV97270.1"/>
    <property type="molecule type" value="Genomic_DNA"/>
</dbReference>
<accession>A0A3B0RUY1</accession>
<sequence>MIVNSLNSNFRVEDLPNNILQKIYQYWLSMKGDRFIPSRADLDPTEITGLLQYISLIDVDTNTSRYKMRLIGTETVKAMGIDVTGKYLDEMPQAEALLKKNYDWLVQEKKPYINFDRLKWSSKTYLEYYALGLPLSENGEDVNMLMFGMYYQFPVEKRTKFYSIENRLKG</sequence>
<protein>
    <recommendedName>
        <fullName evidence="2">PAS domain-containing protein</fullName>
    </recommendedName>
</protein>
<proteinExistence type="predicted"/>
<gene>
    <name evidence="1" type="ORF">MNBD_ALPHA02-992</name>
</gene>
<reference evidence="1" key="1">
    <citation type="submission" date="2018-06" db="EMBL/GenBank/DDBJ databases">
        <authorList>
            <person name="Zhirakovskaya E."/>
        </authorList>
    </citation>
    <scope>NUCLEOTIDE SEQUENCE</scope>
</reference>
<evidence type="ECO:0000313" key="1">
    <source>
        <dbReference type="EMBL" id="VAV97270.1"/>
    </source>
</evidence>
<organism evidence="1">
    <name type="scientific">hydrothermal vent metagenome</name>
    <dbReference type="NCBI Taxonomy" id="652676"/>
    <lineage>
        <taxon>unclassified sequences</taxon>
        <taxon>metagenomes</taxon>
        <taxon>ecological metagenomes</taxon>
    </lineage>
</organism>